<sequence length="190" mass="20657">MEGQNPFSEISSNKDFGAFIIEAMTKAMAAIMSKMSKNIESSVQNMFFKSFMAHSAGDSRKRKNKDLSRQNDGALLTGEVSSPMTEDEMPPGPPSQEGNSEQVSGKRKSKTKNTLAAPKQVVISHISDTDDDVGDMDDMDDDSDVTSLCGCRRIRFLPRAAPMQRMGPGLLVLVELGRITQDGSTPARPP</sequence>
<gene>
    <name evidence="2" type="ORF">NDU88_006375</name>
</gene>
<comment type="caution">
    <text evidence="2">The sequence shown here is derived from an EMBL/GenBank/DDBJ whole genome shotgun (WGS) entry which is preliminary data.</text>
</comment>
<evidence type="ECO:0000313" key="3">
    <source>
        <dbReference type="Proteomes" id="UP001066276"/>
    </source>
</evidence>
<dbReference type="EMBL" id="JANPWB010000010">
    <property type="protein sequence ID" value="KAJ1140014.1"/>
    <property type="molecule type" value="Genomic_DNA"/>
</dbReference>
<dbReference type="Proteomes" id="UP001066276">
    <property type="component" value="Chromosome 6"/>
</dbReference>
<name>A0AAV7QLT1_PLEWA</name>
<feature type="region of interest" description="Disordered" evidence="1">
    <location>
        <begin position="54"/>
        <end position="120"/>
    </location>
</feature>
<proteinExistence type="predicted"/>
<organism evidence="2 3">
    <name type="scientific">Pleurodeles waltl</name>
    <name type="common">Iberian ribbed newt</name>
    <dbReference type="NCBI Taxonomy" id="8319"/>
    <lineage>
        <taxon>Eukaryota</taxon>
        <taxon>Metazoa</taxon>
        <taxon>Chordata</taxon>
        <taxon>Craniata</taxon>
        <taxon>Vertebrata</taxon>
        <taxon>Euteleostomi</taxon>
        <taxon>Amphibia</taxon>
        <taxon>Batrachia</taxon>
        <taxon>Caudata</taxon>
        <taxon>Salamandroidea</taxon>
        <taxon>Salamandridae</taxon>
        <taxon>Pleurodelinae</taxon>
        <taxon>Pleurodeles</taxon>
    </lineage>
</organism>
<evidence type="ECO:0000256" key="1">
    <source>
        <dbReference type="SAM" id="MobiDB-lite"/>
    </source>
</evidence>
<evidence type="ECO:0000313" key="2">
    <source>
        <dbReference type="EMBL" id="KAJ1140014.1"/>
    </source>
</evidence>
<keyword evidence="3" id="KW-1185">Reference proteome</keyword>
<reference evidence="2" key="1">
    <citation type="journal article" date="2022" name="bioRxiv">
        <title>Sequencing and chromosome-scale assembly of the giantPleurodeles waltlgenome.</title>
        <authorList>
            <person name="Brown T."/>
            <person name="Elewa A."/>
            <person name="Iarovenko S."/>
            <person name="Subramanian E."/>
            <person name="Araus A.J."/>
            <person name="Petzold A."/>
            <person name="Susuki M."/>
            <person name="Suzuki K.-i.T."/>
            <person name="Hayashi T."/>
            <person name="Toyoda A."/>
            <person name="Oliveira C."/>
            <person name="Osipova E."/>
            <person name="Leigh N.D."/>
            <person name="Simon A."/>
            <person name="Yun M.H."/>
        </authorList>
    </citation>
    <scope>NUCLEOTIDE SEQUENCE</scope>
    <source>
        <strain evidence="2">20211129_DDA</strain>
        <tissue evidence="2">Liver</tissue>
    </source>
</reference>
<accession>A0AAV7QLT1</accession>
<protein>
    <submittedName>
        <fullName evidence="2">Uncharacterized protein</fullName>
    </submittedName>
</protein>
<dbReference type="AlphaFoldDB" id="A0AAV7QLT1"/>